<dbReference type="Proteomes" id="UP001176432">
    <property type="component" value="Unassembled WGS sequence"/>
</dbReference>
<sequence>MKSLLLKQAFCFSAQGKRKTATGLPFLVFAPSPAGEGWGEGTSLHNALSIQTNRRRRLNQPLTRIAIHQR</sequence>
<protein>
    <submittedName>
        <fullName evidence="1">Uncharacterized protein</fullName>
    </submittedName>
</protein>
<dbReference type="RefSeq" id="WP_246917577.1">
    <property type="nucleotide sequence ID" value="NZ_CP083834.1"/>
</dbReference>
<evidence type="ECO:0000313" key="1">
    <source>
        <dbReference type="EMBL" id="MDO7923071.1"/>
    </source>
</evidence>
<comment type="caution">
    <text evidence="1">The sequence shown here is derived from an EMBL/GenBank/DDBJ whole genome shotgun (WGS) entry which is preliminary data.</text>
</comment>
<dbReference type="AlphaFoldDB" id="A0AAW7ZMW7"/>
<proteinExistence type="predicted"/>
<reference evidence="1" key="1">
    <citation type="submission" date="2023-07" db="EMBL/GenBank/DDBJ databases">
        <title>Isolates cultured from stool samples of acute diarrhea patients.</title>
        <authorList>
            <person name="Jiang S."/>
        </authorList>
    </citation>
    <scope>NUCLEOTIDE SEQUENCE</scope>
    <source>
        <strain evidence="1">L4424</strain>
    </source>
</reference>
<organism evidence="1 2">
    <name type="scientific">Enterobacter asburiae</name>
    <dbReference type="NCBI Taxonomy" id="61645"/>
    <lineage>
        <taxon>Bacteria</taxon>
        <taxon>Pseudomonadati</taxon>
        <taxon>Pseudomonadota</taxon>
        <taxon>Gammaproteobacteria</taxon>
        <taxon>Enterobacterales</taxon>
        <taxon>Enterobacteriaceae</taxon>
        <taxon>Enterobacter</taxon>
        <taxon>Enterobacter cloacae complex</taxon>
    </lineage>
</organism>
<dbReference type="EMBL" id="JAUPXB010000001">
    <property type="protein sequence ID" value="MDO7923071.1"/>
    <property type="molecule type" value="Genomic_DNA"/>
</dbReference>
<name>A0AAW7ZMW7_ENTAS</name>
<evidence type="ECO:0000313" key="2">
    <source>
        <dbReference type="Proteomes" id="UP001176432"/>
    </source>
</evidence>
<accession>A0AAW7ZMW7</accession>
<gene>
    <name evidence="1" type="ORF">Q5934_16530</name>
</gene>